<dbReference type="eggNOG" id="COG1502">
    <property type="taxonomic scope" value="Bacteria"/>
</dbReference>
<keyword evidence="4 9" id="KW-0812">Transmembrane</keyword>
<comment type="caution">
    <text evidence="11">The sequence shown here is derived from an EMBL/GenBank/DDBJ whole genome shotgun (WGS) entry which is preliminary data.</text>
</comment>
<name>E7MPL9_9FIRM</name>
<keyword evidence="5" id="KW-0677">Repeat</keyword>
<feature type="domain" description="PLD phosphodiesterase" evidence="10">
    <location>
        <begin position="380"/>
        <end position="407"/>
    </location>
</feature>
<feature type="transmembrane region" description="Helical" evidence="9">
    <location>
        <begin position="26"/>
        <end position="50"/>
    </location>
</feature>
<organism evidence="11 12">
    <name type="scientific">Solobacterium moorei F0204</name>
    <dbReference type="NCBI Taxonomy" id="706433"/>
    <lineage>
        <taxon>Bacteria</taxon>
        <taxon>Bacillati</taxon>
        <taxon>Bacillota</taxon>
        <taxon>Erysipelotrichia</taxon>
        <taxon>Erysipelotrichales</taxon>
        <taxon>Erysipelotrichaceae</taxon>
        <taxon>Solobacterium</taxon>
    </lineage>
</organism>
<evidence type="ECO:0000256" key="8">
    <source>
        <dbReference type="NCBIfam" id="TIGR04265"/>
    </source>
</evidence>
<dbReference type="SMART" id="SM00155">
    <property type="entry name" value="PLDc"/>
    <property type="match status" value="2"/>
</dbReference>
<keyword evidence="7 9" id="KW-0472">Membrane</keyword>
<keyword evidence="12" id="KW-1185">Reference proteome</keyword>
<dbReference type="EMBL" id="AECQ01000029">
    <property type="protein sequence ID" value="EFW23951.1"/>
    <property type="molecule type" value="Genomic_DNA"/>
</dbReference>
<reference evidence="11 12" key="1">
    <citation type="submission" date="2010-08" db="EMBL/GenBank/DDBJ databases">
        <authorList>
            <person name="Weinstock G."/>
            <person name="Sodergren E."/>
            <person name="Clifton S."/>
            <person name="Fulton L."/>
            <person name="Fulton B."/>
            <person name="Courtney L."/>
            <person name="Fronick C."/>
            <person name="Harrison M."/>
            <person name="Strong C."/>
            <person name="Farmer C."/>
            <person name="Delahaunty K."/>
            <person name="Markovic C."/>
            <person name="Hall O."/>
            <person name="Minx P."/>
            <person name="Tomlinson C."/>
            <person name="Mitreva M."/>
            <person name="Hou S."/>
            <person name="Chen J."/>
            <person name="Wollam A."/>
            <person name="Pepin K.H."/>
            <person name="Johnson M."/>
            <person name="Bhonagiri V."/>
            <person name="Zhang X."/>
            <person name="Suruliraj S."/>
            <person name="Warren W."/>
            <person name="Chinwalla A."/>
            <person name="Mardis E.R."/>
            <person name="Wilson R.K."/>
        </authorList>
    </citation>
    <scope>NUCLEOTIDE SEQUENCE [LARGE SCALE GENOMIC DNA]</scope>
    <source>
        <strain evidence="11 12">F0204</strain>
    </source>
</reference>
<accession>E7MPL9</accession>
<evidence type="ECO:0000256" key="2">
    <source>
        <dbReference type="ARBA" id="ARBA00022475"/>
    </source>
</evidence>
<dbReference type="InterPro" id="IPR025202">
    <property type="entry name" value="PLD-like_dom"/>
</dbReference>
<evidence type="ECO:0000259" key="10">
    <source>
        <dbReference type="PROSITE" id="PS50035"/>
    </source>
</evidence>
<proteinExistence type="predicted"/>
<dbReference type="GO" id="GO:0032049">
    <property type="term" value="P:cardiolipin biosynthetic process"/>
    <property type="evidence" value="ECO:0007669"/>
    <property type="project" value="UniProtKB-UniRule"/>
</dbReference>
<dbReference type="PROSITE" id="PS50035">
    <property type="entry name" value="PLD"/>
    <property type="match status" value="2"/>
</dbReference>
<dbReference type="GO" id="GO:0008808">
    <property type="term" value="F:cardiolipin synthase activity"/>
    <property type="evidence" value="ECO:0007669"/>
    <property type="project" value="UniProtKB-UniRule"/>
</dbReference>
<evidence type="ECO:0000256" key="6">
    <source>
        <dbReference type="ARBA" id="ARBA00022989"/>
    </source>
</evidence>
<dbReference type="Gene3D" id="3.30.870.10">
    <property type="entry name" value="Endonuclease Chain A"/>
    <property type="match status" value="2"/>
</dbReference>
<gene>
    <name evidence="11" type="ORF">HMPREF9430_01501</name>
</gene>
<evidence type="ECO:0000256" key="9">
    <source>
        <dbReference type="SAM" id="Phobius"/>
    </source>
</evidence>
<dbReference type="GO" id="GO:0005886">
    <property type="term" value="C:plasma membrane"/>
    <property type="evidence" value="ECO:0007669"/>
    <property type="project" value="UniProtKB-SubCell"/>
</dbReference>
<sequence>MVLRLFSILLVMYIINNSRHLSADMLWVLLIILFPIPGTALFLLLGANLITSKTFLELIKNTVESKKYFVQDEIVLEEMEEIAPHMKGDFYYLSKTEGYPIYRNSNFDYYALGDIGYPVMLEEMKKAESFIFLEYFTIEKGKLWECMHTILKEKVTQGLDVRVMYDDMGTIHSLPPNYANMLESEGIKCVRYNKINPFLGVVMNHRDHRKIMVIDGKVAFSGGMNLADEYINQKMVFGHWKDNVIRVKGEAVWSYTVLFLANWNAIRKTDDDYTVFKVDAKMENTDGYISPYGETPFDGENTGQNVYMNILNRANNYVYICTPYLIIDTELENALILAAKRGVDVRIITPGIPDKKMVWNITRSFYQNLIDGGVKIYEYTPGFIHGKVFVSDDIVATVGTINLDYRSLYLHFENGTYLYGSKKVLDIRDDMLDTFSKSHQIQKGEIKDGILHRLFVGFTKLFAPLL</sequence>
<feature type="domain" description="PLD phosphodiesterase" evidence="10">
    <location>
        <begin position="203"/>
        <end position="230"/>
    </location>
</feature>
<dbReference type="CDD" id="cd09160">
    <property type="entry name" value="PLDc_SMU_988_like_2"/>
    <property type="match status" value="1"/>
</dbReference>
<evidence type="ECO:0000256" key="4">
    <source>
        <dbReference type="ARBA" id="ARBA00022692"/>
    </source>
</evidence>
<evidence type="ECO:0000256" key="1">
    <source>
        <dbReference type="ARBA" id="ARBA00004236"/>
    </source>
</evidence>
<dbReference type="HOGENOM" id="CLU_038053_1_2_9"/>
<dbReference type="CDD" id="cd09154">
    <property type="entry name" value="PLDc_SMU_988_like_1"/>
    <property type="match status" value="1"/>
</dbReference>
<keyword evidence="3" id="KW-0808">Transferase</keyword>
<dbReference type="SUPFAM" id="SSF56024">
    <property type="entry name" value="Phospholipase D/nuclease"/>
    <property type="match status" value="2"/>
</dbReference>
<protein>
    <recommendedName>
        <fullName evidence="8">Cardiolipin synthase</fullName>
        <ecNumber evidence="8">2.7.8.-</ecNumber>
    </recommendedName>
</protein>
<dbReference type="InterPro" id="IPR001736">
    <property type="entry name" value="PLipase_D/transphosphatidylase"/>
</dbReference>
<evidence type="ECO:0000256" key="7">
    <source>
        <dbReference type="ARBA" id="ARBA00023136"/>
    </source>
</evidence>
<evidence type="ECO:0000313" key="11">
    <source>
        <dbReference type="EMBL" id="EFW23951.1"/>
    </source>
</evidence>
<dbReference type="Proteomes" id="UP000004097">
    <property type="component" value="Unassembled WGS sequence"/>
</dbReference>
<dbReference type="PANTHER" id="PTHR21248">
    <property type="entry name" value="CARDIOLIPIN SYNTHASE"/>
    <property type="match status" value="1"/>
</dbReference>
<comment type="subcellular location">
    <subcellularLocation>
        <location evidence="1">Cell membrane</location>
    </subcellularLocation>
</comment>
<dbReference type="NCBIfam" id="TIGR04265">
    <property type="entry name" value="bac_cardiolipin"/>
    <property type="match status" value="1"/>
</dbReference>
<keyword evidence="6 9" id="KW-1133">Transmembrane helix</keyword>
<dbReference type="PANTHER" id="PTHR21248:SF22">
    <property type="entry name" value="PHOSPHOLIPASE D"/>
    <property type="match status" value="1"/>
</dbReference>
<dbReference type="Pfam" id="PF13091">
    <property type="entry name" value="PLDc_2"/>
    <property type="match status" value="2"/>
</dbReference>
<keyword evidence="11" id="KW-0378">Hydrolase</keyword>
<dbReference type="RefSeq" id="WP_006526307.1">
    <property type="nucleotide sequence ID" value="NZ_GL637665.1"/>
</dbReference>
<evidence type="ECO:0000256" key="3">
    <source>
        <dbReference type="ARBA" id="ARBA00022679"/>
    </source>
</evidence>
<dbReference type="GO" id="GO:0016787">
    <property type="term" value="F:hydrolase activity"/>
    <property type="evidence" value="ECO:0007669"/>
    <property type="project" value="UniProtKB-KW"/>
</dbReference>
<dbReference type="EC" id="2.7.8.-" evidence="8"/>
<keyword evidence="2" id="KW-1003">Cell membrane</keyword>
<dbReference type="STRING" id="706433.HMPREF9430_01501"/>
<dbReference type="AlphaFoldDB" id="E7MPL9"/>
<evidence type="ECO:0000256" key="5">
    <source>
        <dbReference type="ARBA" id="ARBA00022737"/>
    </source>
</evidence>
<evidence type="ECO:0000313" key="12">
    <source>
        <dbReference type="Proteomes" id="UP000004097"/>
    </source>
</evidence>
<dbReference type="InterPro" id="IPR022924">
    <property type="entry name" value="Cardiolipin_synthase"/>
</dbReference>